<dbReference type="InterPro" id="IPR001647">
    <property type="entry name" value="HTH_TetR"/>
</dbReference>
<keyword evidence="1" id="KW-0805">Transcription regulation</keyword>
<evidence type="ECO:0000256" key="4">
    <source>
        <dbReference type="PROSITE-ProRule" id="PRU00335"/>
    </source>
</evidence>
<dbReference type="RefSeq" id="WP_116174961.1">
    <property type="nucleotide sequence ID" value="NZ_CP144375.1"/>
</dbReference>
<proteinExistence type="predicted"/>
<dbReference type="PANTHER" id="PTHR30055">
    <property type="entry name" value="HTH-TYPE TRANSCRIPTIONAL REGULATOR RUTR"/>
    <property type="match status" value="1"/>
</dbReference>
<dbReference type="Proteomes" id="UP000256269">
    <property type="component" value="Unassembled WGS sequence"/>
</dbReference>
<evidence type="ECO:0000256" key="3">
    <source>
        <dbReference type="ARBA" id="ARBA00023163"/>
    </source>
</evidence>
<dbReference type="PANTHER" id="PTHR30055:SF234">
    <property type="entry name" value="HTH-TYPE TRANSCRIPTIONAL REGULATOR BETI"/>
    <property type="match status" value="1"/>
</dbReference>
<dbReference type="EMBL" id="QUNO01000005">
    <property type="protein sequence ID" value="REH48143.1"/>
    <property type="molecule type" value="Genomic_DNA"/>
</dbReference>
<sequence length="182" mass="20081">MASSRAEQAERTRAAVLDTARRLFAERGFDATSLQLIADTMGVQKANVYYYFRTKMAILEALLAANIAAFDVMLDEAARLSGPARRDLLVTVFVDQVVASRSLSPLSRTDPGLRRDGRLTEALEAQAARGLALLYGDEPTDEQRAAFLMATDVGPVVPRMKHLGDDELRTLLRDLCLRILDI</sequence>
<dbReference type="PRINTS" id="PR00455">
    <property type="entry name" value="HTHTETR"/>
</dbReference>
<gene>
    <name evidence="6" type="ORF">BCF44_1051</name>
</gene>
<comment type="caution">
    <text evidence="6">The sequence shown here is derived from an EMBL/GenBank/DDBJ whole genome shotgun (WGS) entry which is preliminary data.</text>
</comment>
<evidence type="ECO:0000259" key="5">
    <source>
        <dbReference type="PROSITE" id="PS50977"/>
    </source>
</evidence>
<keyword evidence="3" id="KW-0804">Transcription</keyword>
<dbReference type="GO" id="GO:0000976">
    <property type="term" value="F:transcription cis-regulatory region binding"/>
    <property type="evidence" value="ECO:0007669"/>
    <property type="project" value="TreeGrafter"/>
</dbReference>
<dbReference type="OrthoDB" id="2356263at2"/>
<feature type="DNA-binding region" description="H-T-H motif" evidence="4">
    <location>
        <begin position="33"/>
        <end position="52"/>
    </location>
</feature>
<dbReference type="AlphaFoldDB" id="A0A3E0HNR3"/>
<dbReference type="GO" id="GO:0003700">
    <property type="term" value="F:DNA-binding transcription factor activity"/>
    <property type="evidence" value="ECO:0007669"/>
    <property type="project" value="TreeGrafter"/>
</dbReference>
<feature type="domain" description="HTH tetR-type" evidence="5">
    <location>
        <begin position="10"/>
        <end position="70"/>
    </location>
</feature>
<dbReference type="PROSITE" id="PS01081">
    <property type="entry name" value="HTH_TETR_1"/>
    <property type="match status" value="1"/>
</dbReference>
<keyword evidence="2 4" id="KW-0238">DNA-binding</keyword>
<evidence type="ECO:0000256" key="2">
    <source>
        <dbReference type="ARBA" id="ARBA00023125"/>
    </source>
</evidence>
<dbReference type="InterPro" id="IPR050109">
    <property type="entry name" value="HTH-type_TetR-like_transc_reg"/>
</dbReference>
<protein>
    <submittedName>
        <fullName evidence="6">Regulatory TetR family protein</fullName>
    </submittedName>
</protein>
<name>A0A3E0HNR3_9PSEU</name>
<dbReference type="Gene3D" id="1.10.357.10">
    <property type="entry name" value="Tetracycline Repressor, domain 2"/>
    <property type="match status" value="1"/>
</dbReference>
<keyword evidence="7" id="KW-1185">Reference proteome</keyword>
<organism evidence="6 7">
    <name type="scientific">Kutzneria buriramensis</name>
    <dbReference type="NCBI Taxonomy" id="1045776"/>
    <lineage>
        <taxon>Bacteria</taxon>
        <taxon>Bacillati</taxon>
        <taxon>Actinomycetota</taxon>
        <taxon>Actinomycetes</taxon>
        <taxon>Pseudonocardiales</taxon>
        <taxon>Pseudonocardiaceae</taxon>
        <taxon>Kutzneria</taxon>
    </lineage>
</organism>
<reference evidence="6 7" key="1">
    <citation type="submission" date="2018-08" db="EMBL/GenBank/DDBJ databases">
        <title>Genomic Encyclopedia of Archaeal and Bacterial Type Strains, Phase II (KMG-II): from individual species to whole genera.</title>
        <authorList>
            <person name="Goeker M."/>
        </authorList>
    </citation>
    <scope>NUCLEOTIDE SEQUENCE [LARGE SCALE GENOMIC DNA]</scope>
    <source>
        <strain evidence="6 7">DSM 45791</strain>
    </source>
</reference>
<dbReference type="Pfam" id="PF00440">
    <property type="entry name" value="TetR_N"/>
    <property type="match status" value="1"/>
</dbReference>
<dbReference type="SUPFAM" id="SSF46689">
    <property type="entry name" value="Homeodomain-like"/>
    <property type="match status" value="1"/>
</dbReference>
<dbReference type="PROSITE" id="PS50977">
    <property type="entry name" value="HTH_TETR_2"/>
    <property type="match status" value="1"/>
</dbReference>
<evidence type="ECO:0000313" key="7">
    <source>
        <dbReference type="Proteomes" id="UP000256269"/>
    </source>
</evidence>
<dbReference type="InterPro" id="IPR009057">
    <property type="entry name" value="Homeodomain-like_sf"/>
</dbReference>
<evidence type="ECO:0000256" key="1">
    <source>
        <dbReference type="ARBA" id="ARBA00023015"/>
    </source>
</evidence>
<accession>A0A3E0HNR3</accession>
<evidence type="ECO:0000313" key="6">
    <source>
        <dbReference type="EMBL" id="REH48143.1"/>
    </source>
</evidence>
<dbReference type="InterPro" id="IPR023772">
    <property type="entry name" value="DNA-bd_HTH_TetR-type_CS"/>
</dbReference>